<sequence>ITAHTVDDLRALNLAVIPVRYPDQFYHDLVEALPREMSALVYAGAQAVAALCCRPEPYLGEPVRIYIMTLGVLASYRRVGLASVLIEYLIRYCRAQSHIDHICLHMETSNAGALHFYRRYGFRIADRVEHYYTHRKNEPMSPAYFLVLDMHSLRASPSR</sequence>
<dbReference type="GO" id="GO:0007064">
    <property type="term" value="P:mitotic sister chromatid cohesion"/>
    <property type="evidence" value="ECO:0007669"/>
    <property type="project" value="TreeGrafter"/>
</dbReference>
<dbReference type="OrthoDB" id="47374at2759"/>
<dbReference type="InterPro" id="IPR000182">
    <property type="entry name" value="GNAT_dom"/>
</dbReference>
<evidence type="ECO:0000256" key="1">
    <source>
        <dbReference type="ARBA" id="ARBA00022679"/>
    </source>
</evidence>
<feature type="domain" description="N-acetyltransferase" evidence="3">
    <location>
        <begin position="1"/>
        <end position="151"/>
    </location>
</feature>
<dbReference type="Proteomes" id="UP000268535">
    <property type="component" value="Unassembled WGS sequence"/>
</dbReference>
<evidence type="ECO:0000313" key="6">
    <source>
        <dbReference type="Proteomes" id="UP000268535"/>
    </source>
</evidence>
<evidence type="ECO:0000256" key="2">
    <source>
        <dbReference type="ARBA" id="ARBA00023315"/>
    </source>
</evidence>
<protein>
    <submittedName>
        <fullName evidence="4">Acyl-CoA N-acyltransferase</fullName>
    </submittedName>
</protein>
<dbReference type="PANTHER" id="PTHR42919">
    <property type="entry name" value="N-ALPHA-ACETYLTRANSFERASE"/>
    <property type="match status" value="1"/>
</dbReference>
<reference evidence="4" key="3">
    <citation type="submission" date="2018-08" db="EMBL/GenBank/DDBJ databases">
        <title>Leveraging single-cell genomics to expand the Fungal Tree of Life.</title>
        <authorList>
            <consortium name="DOE Joint Genome Institute"/>
            <person name="Ahrendt S.R."/>
            <person name="Quandt C.A."/>
            <person name="Ciobanu D."/>
            <person name="Clum A."/>
            <person name="Salamov A."/>
            <person name="Andreopoulos B."/>
            <person name="Cheng J.-F."/>
            <person name="Woyke T."/>
            <person name="Pelin A."/>
            <person name="Henrissat B."/>
            <person name="Reynolds N."/>
            <person name="Benny G.L."/>
            <person name="Smith M.E."/>
            <person name="James T.Y."/>
            <person name="Grigoriev I.V."/>
        </authorList>
    </citation>
    <scope>NUCLEOTIDE SEQUENCE</scope>
    <source>
        <strain evidence="4">ATCC 52028</strain>
    </source>
</reference>
<keyword evidence="2 4" id="KW-0012">Acyltransferase</keyword>
<dbReference type="EMBL" id="ML014208">
    <property type="protein sequence ID" value="RKP00595.1"/>
    <property type="molecule type" value="Genomic_DNA"/>
</dbReference>
<organism evidence="4 6">
    <name type="scientific">Caulochytrium protostelioides</name>
    <dbReference type="NCBI Taxonomy" id="1555241"/>
    <lineage>
        <taxon>Eukaryota</taxon>
        <taxon>Fungi</taxon>
        <taxon>Fungi incertae sedis</taxon>
        <taxon>Chytridiomycota</taxon>
        <taxon>Chytridiomycota incertae sedis</taxon>
        <taxon>Chytridiomycetes</taxon>
        <taxon>Caulochytriales</taxon>
        <taxon>Caulochytriaceae</taxon>
        <taxon>Caulochytrium</taxon>
    </lineage>
</organism>
<dbReference type="AlphaFoldDB" id="A0A4P9WUV4"/>
<dbReference type="InterPro" id="IPR051556">
    <property type="entry name" value="N-term/lysine_N-AcTrnsfr"/>
</dbReference>
<dbReference type="InterPro" id="IPR016181">
    <property type="entry name" value="Acyl_CoA_acyltransferase"/>
</dbReference>
<dbReference type="CDD" id="cd04301">
    <property type="entry name" value="NAT_SF"/>
    <property type="match status" value="1"/>
</dbReference>
<keyword evidence="1 4" id="KW-0808">Transferase</keyword>
<evidence type="ECO:0000313" key="5">
    <source>
        <dbReference type="EMBL" id="RKP00595.1"/>
    </source>
</evidence>
<dbReference type="EMBL" id="ML009385">
    <property type="protein sequence ID" value="RKO97161.1"/>
    <property type="molecule type" value="Genomic_DNA"/>
</dbReference>
<dbReference type="GO" id="GO:0016747">
    <property type="term" value="F:acyltransferase activity, transferring groups other than amino-acyl groups"/>
    <property type="evidence" value="ECO:0007669"/>
    <property type="project" value="InterPro"/>
</dbReference>
<evidence type="ECO:0000313" key="7">
    <source>
        <dbReference type="Proteomes" id="UP000274922"/>
    </source>
</evidence>
<feature type="non-terminal residue" evidence="4">
    <location>
        <position position="1"/>
    </location>
</feature>
<evidence type="ECO:0000259" key="3">
    <source>
        <dbReference type="PROSITE" id="PS51186"/>
    </source>
</evidence>
<dbReference type="STRING" id="1555241.A0A4P9WUV4"/>
<reference evidence="5" key="2">
    <citation type="submission" date="2018-04" db="EMBL/GenBank/DDBJ databases">
        <title>Leveraging single-cell genomics to expand the Fungal Tree of Life.</title>
        <authorList>
            <consortium name="DOE Joint Genome Institute"/>
            <person name="Ahrendt S.R."/>
            <person name="Quandt C.A."/>
            <person name="Ciobanu D."/>
            <person name="Clum A."/>
            <person name="Salamov A."/>
            <person name="Andreopoulos B."/>
            <person name="Cheng J.-F."/>
            <person name="Woyke T."/>
            <person name="Pelin A."/>
            <person name="Henrissat B."/>
            <person name="Benny G.L."/>
            <person name="Smith M.E."/>
            <person name="James T.Y."/>
            <person name="Grigoriev I.V."/>
        </authorList>
    </citation>
    <scope>NUCLEOTIDE SEQUENCE</scope>
    <source>
        <strain evidence="5">ATCC 52028</strain>
    </source>
</reference>
<keyword evidence="7" id="KW-1185">Reference proteome</keyword>
<dbReference type="Gene3D" id="3.40.630.30">
    <property type="match status" value="1"/>
</dbReference>
<evidence type="ECO:0000313" key="4">
    <source>
        <dbReference type="EMBL" id="RKO97161.1"/>
    </source>
</evidence>
<dbReference type="SUPFAM" id="SSF55729">
    <property type="entry name" value="Acyl-CoA N-acyltransferases (Nat)"/>
    <property type="match status" value="1"/>
</dbReference>
<dbReference type="GO" id="GO:0031415">
    <property type="term" value="C:NatA complex"/>
    <property type="evidence" value="ECO:0007669"/>
    <property type="project" value="TreeGrafter"/>
</dbReference>
<reference evidence="6 7" key="1">
    <citation type="journal article" date="2018" name="Nat. Microbiol.">
        <title>Leveraging single-cell genomics to expand the fungal tree of life.</title>
        <authorList>
            <person name="Ahrendt S.R."/>
            <person name="Quandt C.A."/>
            <person name="Ciobanu D."/>
            <person name="Clum A."/>
            <person name="Salamov A."/>
            <person name="Andreopoulos B."/>
            <person name="Cheng J.F."/>
            <person name="Woyke T."/>
            <person name="Pelin A."/>
            <person name="Henrissat B."/>
            <person name="Reynolds N.K."/>
            <person name="Benny G.L."/>
            <person name="Smith M.E."/>
            <person name="James T.Y."/>
            <person name="Grigoriev I.V."/>
        </authorList>
    </citation>
    <scope>NUCLEOTIDE SEQUENCE [LARGE SCALE GENOMIC DNA]</scope>
    <source>
        <strain evidence="6 7">ATCC 52028</strain>
    </source>
</reference>
<dbReference type="Pfam" id="PF00583">
    <property type="entry name" value="Acetyltransf_1"/>
    <property type="match status" value="1"/>
</dbReference>
<dbReference type="Proteomes" id="UP000274922">
    <property type="component" value="Unassembled WGS sequence"/>
</dbReference>
<gene>
    <name evidence="4" type="ORF">CAUPRSCDRAFT_6922</name>
    <name evidence="5" type="ORF">CXG81DRAFT_13044</name>
</gene>
<dbReference type="PANTHER" id="PTHR42919:SF8">
    <property type="entry name" value="N-ALPHA-ACETYLTRANSFERASE 50"/>
    <property type="match status" value="1"/>
</dbReference>
<name>A0A4P9WUV4_9FUNG</name>
<proteinExistence type="predicted"/>
<accession>A0A4P9WUV4</accession>
<dbReference type="PROSITE" id="PS51186">
    <property type="entry name" value="GNAT"/>
    <property type="match status" value="1"/>
</dbReference>